<proteinExistence type="predicted"/>
<dbReference type="PANTHER" id="PTHR23077:SF132">
    <property type="entry name" value="ATP-DEPENDENT ZN PROTEASE"/>
    <property type="match status" value="1"/>
</dbReference>
<sequence>MTSVDPRCGPAGCSLYCAPLQVIISIVLKLSWICLLPSYQLRLSSVKFRYIPYCSIQPIMHLSPSDMPLRPSKARDGPYHEYFHHSSEPRVNTDEVIAEAIRKQYPQLHLTVTGTCDLLSYAAAGHATATPVDSNGPVPENLRHRTYMAPLRRRDGDTGFLYDAVDFGKFLYKWKDEEYILYTVQGQDGPYFTFTNFLLGSAESNDRLMLEAYKYQTDIHNKVLVFDGGYWQASAQLWQSVQRSSWDDVILDPEMKRSLIGELNKFFNSEERYKKLKVPWKRGIIYHGPPGNGKTISIKAMMHSLYARPDPIPTLYVRSLSSYVGPEYSIKQIFSKARNQAPCCLVFEDLDSIVSDNIRSYFLNEVDGLQENDGILMVGSTNHLERLDPGISKRPSRFDRKYLFPDPNMGQRVQYCEYWREKLQDNEDIEFPEKLNKAIASITKGFSFAYIQEAFVAALLAIANAGEEEDEDEEEKHASHGWCMDNERSKGAVVPQLTYHSDSTSCPAWYHAHCWDNIGALEGEDGDLDRYVLWREMKKVVKTLREELDQGKGVSGGECLGDEYLRSERCEGEYLGIE</sequence>
<evidence type="ECO:0000259" key="1">
    <source>
        <dbReference type="Pfam" id="PF00004"/>
    </source>
</evidence>
<protein>
    <recommendedName>
        <fullName evidence="1">ATPase AAA-type core domain-containing protein</fullName>
    </recommendedName>
</protein>
<accession>A0ABR4BKT4</accession>
<dbReference type="Gene3D" id="3.40.50.300">
    <property type="entry name" value="P-loop containing nucleotide triphosphate hydrolases"/>
    <property type="match status" value="1"/>
</dbReference>
<dbReference type="SUPFAM" id="SSF52540">
    <property type="entry name" value="P-loop containing nucleoside triphosphate hydrolases"/>
    <property type="match status" value="1"/>
</dbReference>
<dbReference type="InterPro" id="IPR050168">
    <property type="entry name" value="AAA_ATPase_domain"/>
</dbReference>
<reference evidence="2 3" key="1">
    <citation type="submission" date="2024-09" db="EMBL/GenBank/DDBJ databases">
        <title>Rethinking Asexuality: The Enigmatic Case of Functional Sexual Genes in Lepraria (Stereocaulaceae).</title>
        <authorList>
            <person name="Doellman M."/>
            <person name="Sun Y."/>
            <person name="Barcenas-Pena A."/>
            <person name="Lumbsch H.T."/>
            <person name="Grewe F."/>
        </authorList>
    </citation>
    <scope>NUCLEOTIDE SEQUENCE [LARGE SCALE GENOMIC DNA]</scope>
    <source>
        <strain evidence="2 3">Grewe 0041</strain>
    </source>
</reference>
<organism evidence="2 3">
    <name type="scientific">Lepraria finkii</name>
    <dbReference type="NCBI Taxonomy" id="1340010"/>
    <lineage>
        <taxon>Eukaryota</taxon>
        <taxon>Fungi</taxon>
        <taxon>Dikarya</taxon>
        <taxon>Ascomycota</taxon>
        <taxon>Pezizomycotina</taxon>
        <taxon>Lecanoromycetes</taxon>
        <taxon>OSLEUM clade</taxon>
        <taxon>Lecanoromycetidae</taxon>
        <taxon>Lecanorales</taxon>
        <taxon>Lecanorineae</taxon>
        <taxon>Stereocaulaceae</taxon>
        <taxon>Lepraria</taxon>
    </lineage>
</organism>
<feature type="domain" description="ATPase AAA-type core" evidence="1">
    <location>
        <begin position="285"/>
        <end position="405"/>
    </location>
</feature>
<dbReference type="PANTHER" id="PTHR23077">
    <property type="entry name" value="AAA-FAMILY ATPASE"/>
    <property type="match status" value="1"/>
</dbReference>
<evidence type="ECO:0000313" key="2">
    <source>
        <dbReference type="EMBL" id="KAL2058007.1"/>
    </source>
</evidence>
<dbReference type="CDD" id="cd19481">
    <property type="entry name" value="RecA-like_protease"/>
    <property type="match status" value="1"/>
</dbReference>
<name>A0ABR4BKT4_9LECA</name>
<dbReference type="Pfam" id="PF00004">
    <property type="entry name" value="AAA"/>
    <property type="match status" value="1"/>
</dbReference>
<dbReference type="InterPro" id="IPR003959">
    <property type="entry name" value="ATPase_AAA_core"/>
</dbReference>
<dbReference type="InterPro" id="IPR027417">
    <property type="entry name" value="P-loop_NTPase"/>
</dbReference>
<gene>
    <name evidence="2" type="ORF">ABVK25_001625</name>
</gene>
<comment type="caution">
    <text evidence="2">The sequence shown here is derived from an EMBL/GenBank/DDBJ whole genome shotgun (WGS) entry which is preliminary data.</text>
</comment>
<dbReference type="Proteomes" id="UP001590951">
    <property type="component" value="Unassembled WGS sequence"/>
</dbReference>
<keyword evidence="3" id="KW-1185">Reference proteome</keyword>
<dbReference type="EMBL" id="JBHFEH010000003">
    <property type="protein sequence ID" value="KAL2058007.1"/>
    <property type="molecule type" value="Genomic_DNA"/>
</dbReference>
<evidence type="ECO:0000313" key="3">
    <source>
        <dbReference type="Proteomes" id="UP001590951"/>
    </source>
</evidence>